<evidence type="ECO:0000256" key="1">
    <source>
        <dbReference type="SAM" id="MobiDB-lite"/>
    </source>
</evidence>
<evidence type="ECO:0000313" key="2">
    <source>
        <dbReference type="EMBL" id="KNC81057.1"/>
    </source>
</evidence>
<dbReference type="RefSeq" id="XP_014154959.1">
    <property type="nucleotide sequence ID" value="XM_014299484.1"/>
</dbReference>
<reference evidence="2 3" key="1">
    <citation type="submission" date="2011-02" db="EMBL/GenBank/DDBJ databases">
        <title>The Genome Sequence of Sphaeroforma arctica JP610.</title>
        <authorList>
            <consortium name="The Broad Institute Genome Sequencing Platform"/>
            <person name="Russ C."/>
            <person name="Cuomo C."/>
            <person name="Young S.K."/>
            <person name="Zeng Q."/>
            <person name="Gargeya S."/>
            <person name="Alvarado L."/>
            <person name="Berlin A."/>
            <person name="Chapman S.B."/>
            <person name="Chen Z."/>
            <person name="Freedman E."/>
            <person name="Gellesch M."/>
            <person name="Goldberg J."/>
            <person name="Griggs A."/>
            <person name="Gujja S."/>
            <person name="Heilman E."/>
            <person name="Heiman D."/>
            <person name="Howarth C."/>
            <person name="Mehta T."/>
            <person name="Neiman D."/>
            <person name="Pearson M."/>
            <person name="Roberts A."/>
            <person name="Saif S."/>
            <person name="Shea T."/>
            <person name="Shenoy N."/>
            <person name="Sisk P."/>
            <person name="Stolte C."/>
            <person name="Sykes S."/>
            <person name="White J."/>
            <person name="Yandava C."/>
            <person name="Burger G."/>
            <person name="Gray M.W."/>
            <person name="Holland P.W.H."/>
            <person name="King N."/>
            <person name="Lang F.B.F."/>
            <person name="Roger A.J."/>
            <person name="Ruiz-Trillo I."/>
            <person name="Haas B."/>
            <person name="Nusbaum C."/>
            <person name="Birren B."/>
        </authorList>
    </citation>
    <scope>NUCLEOTIDE SEQUENCE [LARGE SCALE GENOMIC DNA]</scope>
    <source>
        <strain evidence="2 3">JP610</strain>
    </source>
</reference>
<feature type="region of interest" description="Disordered" evidence="1">
    <location>
        <begin position="41"/>
        <end position="68"/>
    </location>
</feature>
<protein>
    <submittedName>
        <fullName evidence="2">Uncharacterized protein</fullName>
    </submittedName>
</protein>
<name>A0A0L0FW50_9EUKA</name>
<proteinExistence type="predicted"/>
<evidence type="ECO:0000313" key="3">
    <source>
        <dbReference type="Proteomes" id="UP000054560"/>
    </source>
</evidence>
<sequence>MHPVFQVLHGTQTTYCLWRERNGQGYSRKLDRKLGLASASQQLANKPPKVPQPRKQQIAQGENATNSETKFISMHCKEQKEAKRPDEFEENVIRIYTTLFYGDTRVFSVPLGPERGYAINGPEFPENSFVSNVLQC</sequence>
<keyword evidence="3" id="KW-1185">Reference proteome</keyword>
<feature type="compositionally biased region" description="Polar residues" evidence="1">
    <location>
        <begin position="58"/>
        <end position="68"/>
    </location>
</feature>
<accession>A0A0L0FW50</accession>
<dbReference type="EMBL" id="KQ242073">
    <property type="protein sequence ID" value="KNC81057.1"/>
    <property type="molecule type" value="Genomic_DNA"/>
</dbReference>
<dbReference type="Proteomes" id="UP000054560">
    <property type="component" value="Unassembled WGS sequence"/>
</dbReference>
<dbReference type="GeneID" id="25907103"/>
<dbReference type="AlphaFoldDB" id="A0A0L0FW50"/>
<organism evidence="2 3">
    <name type="scientific">Sphaeroforma arctica JP610</name>
    <dbReference type="NCBI Taxonomy" id="667725"/>
    <lineage>
        <taxon>Eukaryota</taxon>
        <taxon>Ichthyosporea</taxon>
        <taxon>Ichthyophonida</taxon>
        <taxon>Sphaeroforma</taxon>
    </lineage>
</organism>
<gene>
    <name evidence="2" type="ORF">SARC_06599</name>
</gene>